<dbReference type="EMBL" id="JACIJK010000005">
    <property type="protein sequence ID" value="MBB5715100.1"/>
    <property type="molecule type" value="Genomic_DNA"/>
</dbReference>
<proteinExistence type="predicted"/>
<protein>
    <submittedName>
        <fullName evidence="4">Uncharacterized protein YbjT (DUF2867 family)</fullName>
    </submittedName>
</protein>
<evidence type="ECO:0000256" key="1">
    <source>
        <dbReference type="ARBA" id="ARBA00022857"/>
    </source>
</evidence>
<dbReference type="GO" id="GO:0016491">
    <property type="term" value="F:oxidoreductase activity"/>
    <property type="evidence" value="ECO:0007669"/>
    <property type="project" value="UniProtKB-KW"/>
</dbReference>
<dbReference type="Gene3D" id="3.40.50.720">
    <property type="entry name" value="NAD(P)-binding Rossmann-like Domain"/>
    <property type="match status" value="1"/>
</dbReference>
<keyword evidence="2" id="KW-0560">Oxidoreductase</keyword>
<dbReference type="InterPro" id="IPR036291">
    <property type="entry name" value="NAD(P)-bd_dom_sf"/>
</dbReference>
<dbReference type="PANTHER" id="PTHR47706">
    <property type="entry name" value="NMRA-LIKE FAMILY PROTEIN"/>
    <property type="match status" value="1"/>
</dbReference>
<gene>
    <name evidence="4" type="ORF">FHS94_001941</name>
</gene>
<dbReference type="Proteomes" id="UP000546200">
    <property type="component" value="Unassembled WGS sequence"/>
</dbReference>
<dbReference type="InterPro" id="IPR051609">
    <property type="entry name" value="NmrA/Isoflavone_reductase-like"/>
</dbReference>
<dbReference type="RefSeq" id="WP_184057081.1">
    <property type="nucleotide sequence ID" value="NZ_JACIJK010000005.1"/>
</dbReference>
<comment type="caution">
    <text evidence="4">The sequence shown here is derived from an EMBL/GenBank/DDBJ whole genome shotgun (WGS) entry which is preliminary data.</text>
</comment>
<dbReference type="PANTHER" id="PTHR47706:SF1">
    <property type="entry name" value="CIPA-LIKE, PUTATIVE (AFU_ORTHOLOGUE AFUA_1G12460)-RELATED"/>
    <property type="match status" value="1"/>
</dbReference>
<evidence type="ECO:0000259" key="3">
    <source>
        <dbReference type="Pfam" id="PF05368"/>
    </source>
</evidence>
<evidence type="ECO:0000313" key="5">
    <source>
        <dbReference type="Proteomes" id="UP000546200"/>
    </source>
</evidence>
<sequence length="295" mass="32135">MTDTIVLAGATGDLGGRIAAALLKRGAAVRALVRADTPRDRVEALGRLGAEIVLVRFADSAAMTNACRGASCVVSALSGLEDVIITAQGQLLNAAVSAGVPRFIPSDFALDYRAIPPGLNRNFDLRRHFRRNLDTAPIRATSIWNGGFMDMLSGQMPLIQRPIYRVLYWQDPYVRFPLTTKDDTAAFTAAAALDPDAPRDLHIAGSSVSARDLVRIMEGVTGERYKLFRAGTLRGLSRLIGFTRTLFPQKGEVFPAWQGMQYLHNMFAGLAPAEGTDNDRYPGISWTRAEDLLAR</sequence>
<dbReference type="AlphaFoldDB" id="A0A7W9EUE6"/>
<evidence type="ECO:0000256" key="2">
    <source>
        <dbReference type="ARBA" id="ARBA00023002"/>
    </source>
</evidence>
<dbReference type="InterPro" id="IPR008030">
    <property type="entry name" value="NmrA-like"/>
</dbReference>
<dbReference type="Pfam" id="PF05368">
    <property type="entry name" value="NmrA"/>
    <property type="match status" value="1"/>
</dbReference>
<accession>A0A7W9EUE6</accession>
<dbReference type="SUPFAM" id="SSF51735">
    <property type="entry name" value="NAD(P)-binding Rossmann-fold domains"/>
    <property type="match status" value="1"/>
</dbReference>
<evidence type="ECO:0000313" key="4">
    <source>
        <dbReference type="EMBL" id="MBB5715100.1"/>
    </source>
</evidence>
<reference evidence="4 5" key="1">
    <citation type="submission" date="2020-08" db="EMBL/GenBank/DDBJ databases">
        <title>Genomic Encyclopedia of Type Strains, Phase IV (KMG-IV): sequencing the most valuable type-strain genomes for metagenomic binning, comparative biology and taxonomic classification.</title>
        <authorList>
            <person name="Goeker M."/>
        </authorList>
    </citation>
    <scope>NUCLEOTIDE SEQUENCE [LARGE SCALE GENOMIC DNA]</scope>
    <source>
        <strain evidence="4 5">DSM 100044</strain>
    </source>
</reference>
<keyword evidence="1" id="KW-0521">NADP</keyword>
<keyword evidence="5" id="KW-1185">Reference proteome</keyword>
<feature type="domain" description="NmrA-like" evidence="3">
    <location>
        <begin position="1"/>
        <end position="225"/>
    </location>
</feature>
<name>A0A7W9EUE6_9SPHN</name>
<organism evidence="4 5">
    <name type="scientific">Sphingomonas aerophila</name>
    <dbReference type="NCBI Taxonomy" id="1344948"/>
    <lineage>
        <taxon>Bacteria</taxon>
        <taxon>Pseudomonadati</taxon>
        <taxon>Pseudomonadota</taxon>
        <taxon>Alphaproteobacteria</taxon>
        <taxon>Sphingomonadales</taxon>
        <taxon>Sphingomonadaceae</taxon>
        <taxon>Sphingomonas</taxon>
    </lineage>
</organism>